<dbReference type="AlphaFoldDB" id="X1VUR5"/>
<feature type="non-terminal residue" evidence="2">
    <location>
        <position position="71"/>
    </location>
</feature>
<organism evidence="2">
    <name type="scientific">marine sediment metagenome</name>
    <dbReference type="NCBI Taxonomy" id="412755"/>
    <lineage>
        <taxon>unclassified sequences</taxon>
        <taxon>metagenomes</taxon>
        <taxon>ecological metagenomes</taxon>
    </lineage>
</organism>
<protein>
    <submittedName>
        <fullName evidence="2">Uncharacterized protein</fullName>
    </submittedName>
</protein>
<proteinExistence type="predicted"/>
<accession>X1VUR5</accession>
<evidence type="ECO:0000313" key="2">
    <source>
        <dbReference type="EMBL" id="GAJ21436.1"/>
    </source>
</evidence>
<feature type="transmembrane region" description="Helical" evidence="1">
    <location>
        <begin position="53"/>
        <end position="70"/>
    </location>
</feature>
<dbReference type="EMBL" id="BARW01040936">
    <property type="protein sequence ID" value="GAJ21436.1"/>
    <property type="molecule type" value="Genomic_DNA"/>
</dbReference>
<sequence>MEKLVLKEIWRNELAQWNKGGWKGDLGFGLSSTLTFIIFFIFSFFNESLMREGGPLVVIVLLLGGCIMGIL</sequence>
<reference evidence="2" key="1">
    <citation type="journal article" date="2014" name="Front. Microbiol.">
        <title>High frequency of phylogenetically diverse reductive dehalogenase-homologous genes in deep subseafloor sedimentary metagenomes.</title>
        <authorList>
            <person name="Kawai M."/>
            <person name="Futagami T."/>
            <person name="Toyoda A."/>
            <person name="Takaki Y."/>
            <person name="Nishi S."/>
            <person name="Hori S."/>
            <person name="Arai W."/>
            <person name="Tsubouchi T."/>
            <person name="Morono Y."/>
            <person name="Uchiyama I."/>
            <person name="Ito T."/>
            <person name="Fujiyama A."/>
            <person name="Inagaki F."/>
            <person name="Takami H."/>
        </authorList>
    </citation>
    <scope>NUCLEOTIDE SEQUENCE</scope>
    <source>
        <strain evidence="2">Expedition CK06-06</strain>
    </source>
</reference>
<keyword evidence="1" id="KW-0812">Transmembrane</keyword>
<keyword evidence="1" id="KW-0472">Membrane</keyword>
<feature type="transmembrane region" description="Helical" evidence="1">
    <location>
        <begin position="26"/>
        <end position="46"/>
    </location>
</feature>
<gene>
    <name evidence="2" type="ORF">S12H4_61587</name>
</gene>
<evidence type="ECO:0000256" key="1">
    <source>
        <dbReference type="SAM" id="Phobius"/>
    </source>
</evidence>
<comment type="caution">
    <text evidence="2">The sequence shown here is derived from an EMBL/GenBank/DDBJ whole genome shotgun (WGS) entry which is preliminary data.</text>
</comment>
<name>X1VUR5_9ZZZZ</name>
<keyword evidence="1" id="KW-1133">Transmembrane helix</keyword>